<sequence>MSWTEEQCTVIDMSLPFVSTFPSTSSPSAESNNYTPPQVAALHDFSEMSSVMDPFYLCDTSAALDGGSVNRDFRGPLFSANPSTVAASYPYSQHHKHLQHQQAERVVHQPQLADPTCSSPDEITKTDAGADSCNNMRNARDKSNLPLIKLKRRAQNRAAQQTYRDRRAKHVKDLETKLATLHAAQEDVLVENQRLRQEVRDLSSKIEILGATSTKAKGVAVTVAKAQHYVCLQNPHDAMQLQECIRQSMHHLITRSLGTWRRCGTLRRPPKFRTMVCGFAL</sequence>
<organism evidence="1 2">
    <name type="scientific">Purpureocillium lilacinum</name>
    <name type="common">Paecilomyces lilacinus</name>
    <dbReference type="NCBI Taxonomy" id="33203"/>
    <lineage>
        <taxon>Eukaryota</taxon>
        <taxon>Fungi</taxon>
        <taxon>Dikarya</taxon>
        <taxon>Ascomycota</taxon>
        <taxon>Pezizomycotina</taxon>
        <taxon>Sordariomycetes</taxon>
        <taxon>Hypocreomycetidae</taxon>
        <taxon>Hypocreales</taxon>
        <taxon>Ophiocordycipitaceae</taxon>
        <taxon>Purpureocillium</taxon>
    </lineage>
</organism>
<proteinExistence type="predicted"/>
<gene>
    <name evidence="1" type="ORF">ACCO45_007582</name>
</gene>
<accession>A0ACC4DL05</accession>
<dbReference type="EMBL" id="JBGNUJ010000007">
    <property type="protein sequence ID" value="KAL3957004.1"/>
    <property type="molecule type" value="Genomic_DNA"/>
</dbReference>
<name>A0ACC4DL05_PURLI</name>
<protein>
    <submittedName>
        <fullName evidence="1">Uncharacterized protein</fullName>
    </submittedName>
</protein>
<comment type="caution">
    <text evidence="1">The sequence shown here is derived from an EMBL/GenBank/DDBJ whole genome shotgun (WGS) entry which is preliminary data.</text>
</comment>
<keyword evidence="2" id="KW-1185">Reference proteome</keyword>
<evidence type="ECO:0000313" key="1">
    <source>
        <dbReference type="EMBL" id="KAL3957004.1"/>
    </source>
</evidence>
<dbReference type="Proteomes" id="UP001638806">
    <property type="component" value="Unassembled WGS sequence"/>
</dbReference>
<evidence type="ECO:0000313" key="2">
    <source>
        <dbReference type="Proteomes" id="UP001638806"/>
    </source>
</evidence>
<reference evidence="1" key="1">
    <citation type="submission" date="2024-12" db="EMBL/GenBank/DDBJ databases">
        <title>Comparative genomics and development of molecular markers within Purpureocillium lilacinum and among Purpureocillium species.</title>
        <authorList>
            <person name="Yeh Z.-Y."/>
            <person name="Ni N.-T."/>
            <person name="Lo P.-H."/>
            <person name="Mushyakhwo K."/>
            <person name="Lin C.-F."/>
            <person name="Nai Y.-S."/>
        </authorList>
    </citation>
    <scope>NUCLEOTIDE SEQUENCE</scope>
    <source>
        <strain evidence="1">NCHU-NPUST-175</strain>
    </source>
</reference>